<feature type="region of interest" description="Disordered" evidence="1">
    <location>
        <begin position="1"/>
        <end position="76"/>
    </location>
</feature>
<accession>A0AA88SWN7</accession>
<reference evidence="2" key="1">
    <citation type="submission" date="2023-08" db="EMBL/GenBank/DDBJ databases">
        <title>Pelteobagrus vachellii genome.</title>
        <authorList>
            <person name="Liu H."/>
        </authorList>
    </citation>
    <scope>NUCLEOTIDE SEQUENCE</scope>
    <source>
        <strain evidence="2">PRFRI_2022a</strain>
        <tissue evidence="2">Muscle</tissue>
    </source>
</reference>
<sequence length="156" mass="16814">MSHRGTGNIKPGTVKPVRNKEHPSPARGADLAEREPPSFGGANLEGRTGRPFSFLDRRGGVGRLPSRSEGHLTPGPSGGWGVAALLSLWFPTGFVGPARVVGLASRSRSVGRPPRWHLVLRRLPRKTQRERLVGSSSFFLSSQRCCISAMTGPKRA</sequence>
<proteinExistence type="predicted"/>
<name>A0AA88SWN7_TACVA</name>
<organism evidence="2 3">
    <name type="scientific">Tachysurus vachellii</name>
    <name type="common">Darkbarbel catfish</name>
    <name type="synonym">Pelteobagrus vachellii</name>
    <dbReference type="NCBI Taxonomy" id="175792"/>
    <lineage>
        <taxon>Eukaryota</taxon>
        <taxon>Metazoa</taxon>
        <taxon>Chordata</taxon>
        <taxon>Craniata</taxon>
        <taxon>Vertebrata</taxon>
        <taxon>Euteleostomi</taxon>
        <taxon>Actinopterygii</taxon>
        <taxon>Neopterygii</taxon>
        <taxon>Teleostei</taxon>
        <taxon>Ostariophysi</taxon>
        <taxon>Siluriformes</taxon>
        <taxon>Bagridae</taxon>
        <taxon>Tachysurus</taxon>
    </lineage>
</organism>
<keyword evidence="3" id="KW-1185">Reference proteome</keyword>
<gene>
    <name evidence="2" type="ORF">Q7C36_010394</name>
</gene>
<dbReference type="EMBL" id="JAVHJS010000010">
    <property type="protein sequence ID" value="KAK2845540.1"/>
    <property type="molecule type" value="Genomic_DNA"/>
</dbReference>
<feature type="compositionally biased region" description="Basic and acidic residues" evidence="1">
    <location>
        <begin position="18"/>
        <end position="36"/>
    </location>
</feature>
<comment type="caution">
    <text evidence="2">The sequence shown here is derived from an EMBL/GenBank/DDBJ whole genome shotgun (WGS) entry which is preliminary data.</text>
</comment>
<dbReference type="AlphaFoldDB" id="A0AA88SWN7"/>
<dbReference type="Proteomes" id="UP001187315">
    <property type="component" value="Unassembled WGS sequence"/>
</dbReference>
<protein>
    <submittedName>
        <fullName evidence="2">Uncharacterized protein</fullName>
    </submittedName>
</protein>
<evidence type="ECO:0000256" key="1">
    <source>
        <dbReference type="SAM" id="MobiDB-lite"/>
    </source>
</evidence>
<evidence type="ECO:0000313" key="2">
    <source>
        <dbReference type="EMBL" id="KAK2845540.1"/>
    </source>
</evidence>
<evidence type="ECO:0000313" key="3">
    <source>
        <dbReference type="Proteomes" id="UP001187315"/>
    </source>
</evidence>